<dbReference type="OrthoDB" id="9801077at2"/>
<dbReference type="InterPro" id="IPR006104">
    <property type="entry name" value="Glyco_hydro_2_N"/>
</dbReference>
<dbReference type="Pfam" id="PF00703">
    <property type="entry name" value="Glyco_hydro_2"/>
    <property type="match status" value="1"/>
</dbReference>
<dbReference type="GO" id="GO:0004553">
    <property type="term" value="F:hydrolase activity, hydrolyzing O-glycosyl compounds"/>
    <property type="evidence" value="ECO:0007669"/>
    <property type="project" value="InterPro"/>
</dbReference>
<reference evidence="8 9" key="1">
    <citation type="submission" date="2018-05" db="EMBL/GenBank/DDBJ databases">
        <title>Chitinophaga sp. K3CV102501T nov., isolated from isolated from a monsoon evergreen broad-leaved forest soil.</title>
        <authorList>
            <person name="Lv Y."/>
        </authorList>
    </citation>
    <scope>NUCLEOTIDE SEQUENCE [LARGE SCALE GENOMIC DNA]</scope>
    <source>
        <strain evidence="8 9">GDMCC 1.1325</strain>
    </source>
</reference>
<dbReference type="Gene3D" id="3.20.20.80">
    <property type="entry name" value="Glycosidases"/>
    <property type="match status" value="1"/>
</dbReference>
<keyword evidence="9" id="KW-1185">Reference proteome</keyword>
<evidence type="ECO:0000313" key="8">
    <source>
        <dbReference type="EMBL" id="RBL90844.1"/>
    </source>
</evidence>
<dbReference type="Gene3D" id="2.60.40.10">
    <property type="entry name" value="Immunoglobulins"/>
    <property type="match status" value="3"/>
</dbReference>
<accession>A0A365XYS8</accession>
<organism evidence="8 9">
    <name type="scientific">Chitinophaga flava</name>
    <dbReference type="NCBI Taxonomy" id="2259036"/>
    <lineage>
        <taxon>Bacteria</taxon>
        <taxon>Pseudomonadati</taxon>
        <taxon>Bacteroidota</taxon>
        <taxon>Chitinophagia</taxon>
        <taxon>Chitinophagales</taxon>
        <taxon>Chitinophagaceae</taxon>
        <taxon>Chitinophaga</taxon>
    </lineage>
</organism>
<evidence type="ECO:0000259" key="4">
    <source>
        <dbReference type="Pfam" id="PF00703"/>
    </source>
</evidence>
<dbReference type="AlphaFoldDB" id="A0A365XYS8"/>
<dbReference type="SUPFAM" id="SSF49785">
    <property type="entry name" value="Galactose-binding domain-like"/>
    <property type="match status" value="1"/>
</dbReference>
<name>A0A365XYS8_9BACT</name>
<evidence type="ECO:0000313" key="9">
    <source>
        <dbReference type="Proteomes" id="UP000253410"/>
    </source>
</evidence>
<dbReference type="Pfam" id="PF16355">
    <property type="entry name" value="DUF4982"/>
    <property type="match status" value="1"/>
</dbReference>
<gene>
    <name evidence="8" type="ORF">DF182_30910</name>
</gene>
<dbReference type="PRINTS" id="PR00132">
    <property type="entry name" value="GLHYDRLASE2"/>
</dbReference>
<protein>
    <submittedName>
        <fullName evidence="8">Glycoside hydrolase family 2</fullName>
    </submittedName>
</protein>
<dbReference type="InterPro" id="IPR008979">
    <property type="entry name" value="Galactose-bd-like_sf"/>
</dbReference>
<dbReference type="Pfam" id="PF02836">
    <property type="entry name" value="Glyco_hydro_2_C"/>
    <property type="match status" value="1"/>
</dbReference>
<proteinExistence type="inferred from homology"/>
<dbReference type="InterPro" id="IPR036156">
    <property type="entry name" value="Beta-gal/glucu_dom_sf"/>
</dbReference>
<evidence type="ECO:0000259" key="5">
    <source>
        <dbReference type="Pfam" id="PF02836"/>
    </source>
</evidence>
<dbReference type="InterPro" id="IPR013783">
    <property type="entry name" value="Ig-like_fold"/>
</dbReference>
<evidence type="ECO:0000259" key="7">
    <source>
        <dbReference type="Pfam" id="PF16355"/>
    </source>
</evidence>
<dbReference type="Pfam" id="PF02837">
    <property type="entry name" value="Glyco_hydro_2_N"/>
    <property type="match status" value="1"/>
</dbReference>
<dbReference type="Gene3D" id="2.60.120.260">
    <property type="entry name" value="Galactose-binding domain-like"/>
    <property type="match status" value="1"/>
</dbReference>
<dbReference type="InterPro" id="IPR017853">
    <property type="entry name" value="GH"/>
</dbReference>
<feature type="domain" description="Glycoside hydrolase family 2 catalytic" evidence="5">
    <location>
        <begin position="347"/>
        <end position="472"/>
    </location>
</feature>
<dbReference type="Proteomes" id="UP000253410">
    <property type="component" value="Unassembled WGS sequence"/>
</dbReference>
<dbReference type="SUPFAM" id="SSF51445">
    <property type="entry name" value="(Trans)glycosidases"/>
    <property type="match status" value="1"/>
</dbReference>
<keyword evidence="3" id="KW-0326">Glycosidase</keyword>
<comment type="similarity">
    <text evidence="1">Belongs to the glycosyl hydrolase 2 family.</text>
</comment>
<dbReference type="PANTHER" id="PTHR42732">
    <property type="entry name" value="BETA-GALACTOSIDASE"/>
    <property type="match status" value="1"/>
</dbReference>
<comment type="caution">
    <text evidence="8">The sequence shown here is derived from an EMBL/GenBank/DDBJ whole genome shotgun (WGS) entry which is preliminary data.</text>
</comment>
<feature type="domain" description="Glycosyl hydrolases family 2 sugar binding" evidence="6">
    <location>
        <begin position="101"/>
        <end position="215"/>
    </location>
</feature>
<sequence>MITGKDIRWLLVMVVTGIFSVPAKAQSIRFNDGWQFKAVEFIDKAGIDSFRRLGGNWSDQFLIEKEDKAGNVLSAADTVLAEVLRPVQQTSWKTVMLPHIAFPEPLVIVKPREGLAYYRKEFVLADSLKGKNISLEFEGAMQVSDVWLNGKYIGRYQGGYLPFIIDLSDKALYGKKNEIVLCVNNKANPVVPPGKPVGKLDFVYYSGIYRDVWLHIKQPVHITNAITADKPAGGGIFVSYPQVSKERAVIEVQTDVINSSNQNTPVSIRQEIIDVQGHVVATVTSGKVIAERGKSKVLNQVMTVRAPHLWHPDHPYLYTLLTTVYAANVPVDKHKTRIGIRSFEITKEKGLLINGAPYRLTGTNRHQNYPYIGNALSDEASYRDVWMIKSAGMNTIRAGHYPSDPSFLDAADELGLLVLNPIPGWQYFNRNPAFGENVMRDIRQMVRRDRNHPCILLWEVSLNETYPDSAFRCRQAEVAREEWKGRKSFFTSGDSYYTKACWDVPYDDWNGDPGKRDNTTYPENAFLIREYGDYEFGGGNSTSRQLRTAGEKNLLQQAWNLQWEHNKNRKIYPRALGDLTWAFFDGLAGCTVGIEGWGMADIFRIPKFSYYFFKSQQPATYNPAMPFSSGPLVYIASYWNQPVDAEKVIVYSNCDSVRLLLNDKALATNTPDKGEETPYGKDLHNFNGGNANHLDHPPFTFTNIHFAPGTLKAIGFRKGKEVAVYSITTPGPVSRLALEPAVMGMPFHVNGDVVFVYAKLTDDAHNLAITSDMSVTMTVKGDAELVSPATVNAEAGIATFLIRSGSKKSIVTLEATAANLPVAEIRMTVK</sequence>
<keyword evidence="2 8" id="KW-0378">Hydrolase</keyword>
<feature type="domain" description="Glycoside hydrolase family 2 immunoglobulin-like beta-sandwich" evidence="4">
    <location>
        <begin position="240"/>
        <end position="341"/>
    </location>
</feature>
<dbReference type="InterPro" id="IPR006103">
    <property type="entry name" value="Glyco_hydro_2_cat"/>
</dbReference>
<dbReference type="GO" id="GO:0005975">
    <property type="term" value="P:carbohydrate metabolic process"/>
    <property type="evidence" value="ECO:0007669"/>
    <property type="project" value="InterPro"/>
</dbReference>
<evidence type="ECO:0000259" key="6">
    <source>
        <dbReference type="Pfam" id="PF02837"/>
    </source>
</evidence>
<dbReference type="InterPro" id="IPR032311">
    <property type="entry name" value="DUF4982"/>
</dbReference>
<dbReference type="RefSeq" id="WP_113619601.1">
    <property type="nucleotide sequence ID" value="NZ_QFFJ01000002.1"/>
</dbReference>
<dbReference type="SUPFAM" id="SSF49303">
    <property type="entry name" value="beta-Galactosidase/glucuronidase domain"/>
    <property type="match status" value="1"/>
</dbReference>
<dbReference type="InterPro" id="IPR051913">
    <property type="entry name" value="GH2_Domain-Containing"/>
</dbReference>
<evidence type="ECO:0000256" key="1">
    <source>
        <dbReference type="ARBA" id="ARBA00007401"/>
    </source>
</evidence>
<dbReference type="PANTHER" id="PTHR42732:SF1">
    <property type="entry name" value="BETA-MANNOSIDASE"/>
    <property type="match status" value="1"/>
</dbReference>
<evidence type="ECO:0000256" key="3">
    <source>
        <dbReference type="ARBA" id="ARBA00023295"/>
    </source>
</evidence>
<dbReference type="EMBL" id="QFFJ01000002">
    <property type="protein sequence ID" value="RBL90844.1"/>
    <property type="molecule type" value="Genomic_DNA"/>
</dbReference>
<dbReference type="InterPro" id="IPR006101">
    <property type="entry name" value="Glyco_hydro_2"/>
</dbReference>
<evidence type="ECO:0000256" key="2">
    <source>
        <dbReference type="ARBA" id="ARBA00022801"/>
    </source>
</evidence>
<feature type="domain" description="DUF4982" evidence="7">
    <location>
        <begin position="647"/>
        <end position="723"/>
    </location>
</feature>
<dbReference type="InterPro" id="IPR006102">
    <property type="entry name" value="Ig-like_GH2"/>
</dbReference>